<feature type="domain" description="Carboxyltransferase" evidence="4">
    <location>
        <begin position="7"/>
        <end position="210"/>
    </location>
</feature>
<dbReference type="SUPFAM" id="SSF160467">
    <property type="entry name" value="PH0987 N-terminal domain-like"/>
    <property type="match status" value="1"/>
</dbReference>
<evidence type="ECO:0000259" key="4">
    <source>
        <dbReference type="SMART" id="SM00796"/>
    </source>
</evidence>
<dbReference type="PANTHER" id="PTHR34698:SF2">
    <property type="entry name" value="5-OXOPROLINASE SUBUNIT B"/>
    <property type="match status" value="1"/>
</dbReference>
<dbReference type="EMBL" id="FWXI01000004">
    <property type="protein sequence ID" value="SMC52525.1"/>
    <property type="molecule type" value="Genomic_DNA"/>
</dbReference>
<dbReference type="RefSeq" id="WP_217805891.1">
    <property type="nucleotide sequence ID" value="NZ_CP155572.1"/>
</dbReference>
<dbReference type="Pfam" id="PF02682">
    <property type="entry name" value="CT_C_D"/>
    <property type="match status" value="1"/>
</dbReference>
<dbReference type="NCBIfam" id="TIGR00370">
    <property type="entry name" value="5-oxoprolinase subunit PxpB"/>
    <property type="match status" value="1"/>
</dbReference>
<dbReference type="GO" id="GO:0016787">
    <property type="term" value="F:hydrolase activity"/>
    <property type="evidence" value="ECO:0007669"/>
    <property type="project" value="UniProtKB-KW"/>
</dbReference>
<gene>
    <name evidence="5" type="ORF">SAMN04488500_104231</name>
</gene>
<protein>
    <submittedName>
        <fullName evidence="5">Inhibitor of KinA</fullName>
    </submittedName>
</protein>
<evidence type="ECO:0000313" key="5">
    <source>
        <dbReference type="EMBL" id="SMC52525.1"/>
    </source>
</evidence>
<dbReference type="AlphaFoldDB" id="A0A1W1ZVM8"/>
<evidence type="ECO:0000313" key="6">
    <source>
        <dbReference type="Proteomes" id="UP000192738"/>
    </source>
</evidence>
<dbReference type="Proteomes" id="UP000192738">
    <property type="component" value="Unassembled WGS sequence"/>
</dbReference>
<evidence type="ECO:0000256" key="1">
    <source>
        <dbReference type="ARBA" id="ARBA00022741"/>
    </source>
</evidence>
<organism evidence="5 6">
    <name type="scientific">Sporomusa malonica</name>
    <dbReference type="NCBI Taxonomy" id="112901"/>
    <lineage>
        <taxon>Bacteria</taxon>
        <taxon>Bacillati</taxon>
        <taxon>Bacillota</taxon>
        <taxon>Negativicutes</taxon>
        <taxon>Selenomonadales</taxon>
        <taxon>Sporomusaceae</taxon>
        <taxon>Sporomusa</taxon>
    </lineage>
</organism>
<keyword evidence="2" id="KW-0378">Hydrolase</keyword>
<dbReference type="GO" id="GO:0005524">
    <property type="term" value="F:ATP binding"/>
    <property type="evidence" value="ECO:0007669"/>
    <property type="project" value="UniProtKB-KW"/>
</dbReference>
<keyword evidence="1" id="KW-0547">Nucleotide-binding</keyword>
<name>A0A1W1ZVM8_9FIRM</name>
<dbReference type="InterPro" id="IPR029000">
    <property type="entry name" value="Cyclophilin-like_dom_sf"/>
</dbReference>
<reference evidence="5 6" key="1">
    <citation type="submission" date="2017-04" db="EMBL/GenBank/DDBJ databases">
        <authorList>
            <person name="Afonso C.L."/>
            <person name="Miller P.J."/>
            <person name="Scott M.A."/>
            <person name="Spackman E."/>
            <person name="Goraichik I."/>
            <person name="Dimitrov K.M."/>
            <person name="Suarez D.L."/>
            <person name="Swayne D.E."/>
        </authorList>
    </citation>
    <scope>NUCLEOTIDE SEQUENCE [LARGE SCALE GENOMIC DNA]</scope>
    <source>
        <strain evidence="5 6">DSM 5090</strain>
    </source>
</reference>
<dbReference type="SMART" id="SM00796">
    <property type="entry name" value="AHS1"/>
    <property type="match status" value="1"/>
</dbReference>
<dbReference type="InterPro" id="IPR003833">
    <property type="entry name" value="CT_C_D"/>
</dbReference>
<dbReference type="STRING" id="112901.SAMN04488500_104231"/>
<dbReference type="PANTHER" id="PTHR34698">
    <property type="entry name" value="5-OXOPROLINASE SUBUNIT B"/>
    <property type="match status" value="1"/>
</dbReference>
<keyword evidence="3" id="KW-0067">ATP-binding</keyword>
<evidence type="ECO:0000256" key="2">
    <source>
        <dbReference type="ARBA" id="ARBA00022801"/>
    </source>
</evidence>
<dbReference type="SUPFAM" id="SSF50891">
    <property type="entry name" value="Cyclophilin-like"/>
    <property type="match status" value="1"/>
</dbReference>
<accession>A0A1W1ZVM8</accession>
<keyword evidence="6" id="KW-1185">Reference proteome</keyword>
<dbReference type="InterPro" id="IPR010016">
    <property type="entry name" value="PxpB"/>
</dbReference>
<sequence>MNMLQDIKLMIAGEYGLVVELGAVISPEVNALVLQLTRLLTDNNRQGILEIVPTYRSVAVYFDPLTLTREELTKLIRQFLGQLKPMETECVPARVVYVPVCYGGVLGPDLEFVAKYIGLPVREVIAAHTAKPYLVYMLGFTPGFPYLGGLPEQLVVPRQETPRNQVPAGSVGIGGNQTGFYPIESPGEWWLIGRTPLKAFDPNRSNPFLVAAGDYVQFVDIGIDEYFTIRREVAAGLYTLQVGHLGQGGEGH</sequence>
<dbReference type="Gene3D" id="3.30.1360.40">
    <property type="match status" value="1"/>
</dbReference>
<evidence type="ECO:0000256" key="3">
    <source>
        <dbReference type="ARBA" id="ARBA00022840"/>
    </source>
</evidence>
<proteinExistence type="predicted"/>
<dbReference type="Gene3D" id="2.40.100.10">
    <property type="entry name" value="Cyclophilin-like"/>
    <property type="match status" value="1"/>
</dbReference>